<organism evidence="1 2">
    <name type="scientific">Bradyrhizobium macuxiense</name>
    <dbReference type="NCBI Taxonomy" id="1755647"/>
    <lineage>
        <taxon>Bacteria</taxon>
        <taxon>Pseudomonadati</taxon>
        <taxon>Pseudomonadota</taxon>
        <taxon>Alphaproteobacteria</taxon>
        <taxon>Hyphomicrobiales</taxon>
        <taxon>Nitrobacteraceae</taxon>
        <taxon>Bradyrhizobium</taxon>
    </lineage>
</organism>
<gene>
    <name evidence="1" type="ORF">FBZ93_111163</name>
</gene>
<sequence length="218" mass="23330">MATNDVALTRNKLDLRLMRSSPASRMVDRADRAAVRVGTPTTPLIVLPSPLLASFSHFVAPSRPTVSPAEVEAAQDGADALLTDYAKARKSLATLLPVETMQRASRGALACSLVSFVQRGPSVSGTARMGQARSGPAYLLIRTAAIQAEMQDDTMVRCAATIRVRPRIASPIDTPECDRLPHLFCSRLGLRRRPGAEMAGVSERPASSAGTWHIMGLL</sequence>
<evidence type="ECO:0000313" key="2">
    <source>
        <dbReference type="Proteomes" id="UP000321304"/>
    </source>
</evidence>
<name>A0A560LFD7_9BRAD</name>
<dbReference type="Proteomes" id="UP000321304">
    <property type="component" value="Unassembled WGS sequence"/>
</dbReference>
<dbReference type="EMBL" id="VITY01000011">
    <property type="protein sequence ID" value="TWB93124.1"/>
    <property type="molecule type" value="Genomic_DNA"/>
</dbReference>
<protein>
    <submittedName>
        <fullName evidence="1">Uncharacterized protein</fullName>
    </submittedName>
</protein>
<proteinExistence type="predicted"/>
<evidence type="ECO:0000313" key="1">
    <source>
        <dbReference type="EMBL" id="TWB93124.1"/>
    </source>
</evidence>
<dbReference type="AlphaFoldDB" id="A0A560LFD7"/>
<accession>A0A560LFD7</accession>
<comment type="caution">
    <text evidence="1">The sequence shown here is derived from an EMBL/GenBank/DDBJ whole genome shotgun (WGS) entry which is preliminary data.</text>
</comment>
<reference evidence="1 2" key="1">
    <citation type="submission" date="2019-06" db="EMBL/GenBank/DDBJ databases">
        <title>Genomic Encyclopedia of Type Strains, Phase IV (KMG-V): Genome sequencing to study the core and pangenomes of soil and plant-associated prokaryotes.</title>
        <authorList>
            <person name="Whitman W."/>
        </authorList>
    </citation>
    <scope>NUCLEOTIDE SEQUENCE [LARGE SCALE GENOMIC DNA]</scope>
    <source>
        <strain evidence="1 2">BR 10355</strain>
    </source>
</reference>
<keyword evidence="2" id="KW-1185">Reference proteome</keyword>